<dbReference type="Bgee" id="ENSMODG00000025567">
    <property type="expression patterns" value="Expressed in spermatocyte and 17 other cell types or tissues"/>
</dbReference>
<dbReference type="GeneID" id="103093515"/>
<evidence type="ECO:0000256" key="1">
    <source>
        <dbReference type="ARBA" id="ARBA00023451"/>
    </source>
</evidence>
<dbReference type="OrthoDB" id="10004365at2759"/>
<dbReference type="GO" id="GO:0060271">
    <property type="term" value="P:cilium assembly"/>
    <property type="evidence" value="ECO:0007669"/>
    <property type="project" value="InterPro"/>
</dbReference>
<dbReference type="HOGENOM" id="CLU_122904_0_0_1"/>
<dbReference type="eggNOG" id="ENOG502S8UY">
    <property type="taxonomic scope" value="Eukaryota"/>
</dbReference>
<gene>
    <name evidence="4" type="primary">HOATZ</name>
</gene>
<dbReference type="PANTHER" id="PTHR47231">
    <property type="entry name" value="UPF0722 PROTEIN C11ORF88"/>
    <property type="match status" value="1"/>
</dbReference>
<dbReference type="AlphaFoldDB" id="F6UHS0"/>
<proteinExistence type="inferred from homology"/>
<organism evidence="4 5">
    <name type="scientific">Monodelphis domestica</name>
    <name type="common">Gray short-tailed opossum</name>
    <dbReference type="NCBI Taxonomy" id="13616"/>
    <lineage>
        <taxon>Eukaryota</taxon>
        <taxon>Metazoa</taxon>
        <taxon>Chordata</taxon>
        <taxon>Craniata</taxon>
        <taxon>Vertebrata</taxon>
        <taxon>Euteleostomi</taxon>
        <taxon>Mammalia</taxon>
        <taxon>Metatheria</taxon>
        <taxon>Didelphimorphia</taxon>
        <taxon>Didelphidae</taxon>
        <taxon>Monodelphis</taxon>
    </lineage>
</organism>
<dbReference type="GeneTree" id="ENSGT00390000002677"/>
<reference evidence="4 5" key="1">
    <citation type="journal article" date="2007" name="Nature">
        <title>Genome of the marsupial Monodelphis domestica reveals innovation in non-coding sequences.</title>
        <authorList>
            <person name="Mikkelsen T.S."/>
            <person name="Wakefield M.J."/>
            <person name="Aken B."/>
            <person name="Amemiya C.T."/>
            <person name="Chang J.L."/>
            <person name="Duke S."/>
            <person name="Garber M."/>
            <person name="Gentles A.J."/>
            <person name="Goodstadt L."/>
            <person name="Heger A."/>
            <person name="Jurka J."/>
            <person name="Kamal M."/>
            <person name="Mauceli E."/>
            <person name="Searle S.M."/>
            <person name="Sharpe T."/>
            <person name="Baker M.L."/>
            <person name="Batzer M.A."/>
            <person name="Benos P.V."/>
            <person name="Belov K."/>
            <person name="Clamp M."/>
            <person name="Cook A."/>
            <person name="Cuff J."/>
            <person name="Das R."/>
            <person name="Davidow L."/>
            <person name="Deakin J.E."/>
            <person name="Fazzari M.J."/>
            <person name="Glass J.L."/>
            <person name="Grabherr M."/>
            <person name="Greally J.M."/>
            <person name="Gu W."/>
            <person name="Hore T.A."/>
            <person name="Huttley G.A."/>
            <person name="Kleber M."/>
            <person name="Jirtle R.L."/>
            <person name="Koina E."/>
            <person name="Lee J.T."/>
            <person name="Mahony S."/>
            <person name="Marra M.A."/>
            <person name="Miller R.D."/>
            <person name="Nicholls R.D."/>
            <person name="Oda M."/>
            <person name="Papenfuss A.T."/>
            <person name="Parra Z.E."/>
            <person name="Pollock D.D."/>
            <person name="Ray D.A."/>
            <person name="Schein J.E."/>
            <person name="Speed T.P."/>
            <person name="Thompson K."/>
            <person name="VandeBerg J.L."/>
            <person name="Wade C.M."/>
            <person name="Walker J.A."/>
            <person name="Waters P.D."/>
            <person name="Webber C."/>
            <person name="Weidman J.R."/>
            <person name="Xie X."/>
            <person name="Zody M.C."/>
            <person name="Baldwin J."/>
            <person name="Abdouelleil A."/>
            <person name="Abdulkadir J."/>
            <person name="Abebe A."/>
            <person name="Abera B."/>
            <person name="Abreu J."/>
            <person name="Acer S.C."/>
            <person name="Aftuck L."/>
            <person name="Alexander A."/>
            <person name="An P."/>
            <person name="Anderson E."/>
            <person name="Anderson S."/>
            <person name="Arachi H."/>
            <person name="Azer M."/>
            <person name="Bachantsang P."/>
            <person name="Barry A."/>
            <person name="Bayul T."/>
            <person name="Berlin A."/>
            <person name="Bessette D."/>
            <person name="Bloom T."/>
            <person name="Bloom T."/>
            <person name="Boguslavskiy L."/>
            <person name="Bonnet C."/>
            <person name="Boukhgalter B."/>
            <person name="Bourzgui I."/>
            <person name="Brown A."/>
            <person name="Cahill P."/>
            <person name="Channer S."/>
            <person name="Cheshatsang Y."/>
            <person name="Chuda L."/>
            <person name="Citroen M."/>
            <person name="Collymore A."/>
            <person name="Cooke P."/>
            <person name="Costello M."/>
            <person name="D'Aco K."/>
            <person name="Daza R."/>
            <person name="De Haan G."/>
            <person name="DeGray S."/>
            <person name="DeMaso C."/>
            <person name="Dhargay N."/>
            <person name="Dooley K."/>
            <person name="Dooley E."/>
            <person name="Doricent M."/>
            <person name="Dorje P."/>
            <person name="Dorjee K."/>
            <person name="Dupes A."/>
            <person name="Elong R."/>
            <person name="Falk J."/>
            <person name="Farina A."/>
            <person name="Faro S."/>
            <person name="Ferguson D."/>
            <person name="Fisher S."/>
            <person name="Foley C.D."/>
            <person name="Franke A."/>
            <person name="Friedrich D."/>
            <person name="Gadbois L."/>
            <person name="Gearin G."/>
            <person name="Gearin C.R."/>
            <person name="Giannoukos G."/>
            <person name="Goode T."/>
            <person name="Graham J."/>
            <person name="Grandbois E."/>
            <person name="Grewal S."/>
            <person name="Gyaltsen K."/>
            <person name="Hafez N."/>
            <person name="Hagos B."/>
            <person name="Hall J."/>
            <person name="Henson C."/>
            <person name="Hollinger A."/>
            <person name="Honan T."/>
            <person name="Huard M.D."/>
            <person name="Hughes L."/>
            <person name="Hurhula B."/>
            <person name="Husby M.E."/>
            <person name="Kamat A."/>
            <person name="Kanga B."/>
            <person name="Kashin S."/>
            <person name="Khazanovich D."/>
            <person name="Kisner P."/>
            <person name="Lance K."/>
            <person name="Lara M."/>
            <person name="Lee W."/>
            <person name="Lennon N."/>
            <person name="Letendre F."/>
            <person name="LeVine R."/>
            <person name="Lipovsky A."/>
            <person name="Liu X."/>
            <person name="Liu J."/>
            <person name="Liu S."/>
            <person name="Lokyitsang T."/>
            <person name="Lokyitsang Y."/>
            <person name="Lubonja R."/>
            <person name="Lui A."/>
            <person name="MacDonald P."/>
            <person name="Magnisalis V."/>
            <person name="Maru K."/>
            <person name="Matthews C."/>
            <person name="McCusker W."/>
            <person name="McDonough S."/>
            <person name="Mehta T."/>
            <person name="Meldrim J."/>
            <person name="Meneus L."/>
            <person name="Mihai O."/>
            <person name="Mihalev A."/>
            <person name="Mihova T."/>
            <person name="Mittelman R."/>
            <person name="Mlenga V."/>
            <person name="Montmayeur A."/>
            <person name="Mulrain L."/>
            <person name="Navidi A."/>
            <person name="Naylor J."/>
            <person name="Negash T."/>
            <person name="Nguyen T."/>
            <person name="Nguyen N."/>
            <person name="Nicol R."/>
            <person name="Norbu C."/>
            <person name="Norbu N."/>
            <person name="Novod N."/>
            <person name="O'Neill B."/>
            <person name="Osman S."/>
            <person name="Markiewicz E."/>
            <person name="Oyono O.L."/>
            <person name="Patti C."/>
            <person name="Phunkhang P."/>
            <person name="Pierre F."/>
            <person name="Priest M."/>
            <person name="Raghuraman S."/>
            <person name="Rege F."/>
            <person name="Reyes R."/>
            <person name="Rise C."/>
            <person name="Rogov P."/>
            <person name="Ross K."/>
            <person name="Ryan E."/>
            <person name="Settipalli S."/>
            <person name="Shea T."/>
            <person name="Sherpa N."/>
            <person name="Shi L."/>
            <person name="Shih D."/>
            <person name="Sparrow T."/>
            <person name="Spaulding J."/>
            <person name="Stalker J."/>
            <person name="Stange-Thomann N."/>
            <person name="Stavropoulos S."/>
            <person name="Stone C."/>
            <person name="Strader C."/>
            <person name="Tesfaye S."/>
            <person name="Thomson T."/>
            <person name="Thoulutsang Y."/>
            <person name="Thoulutsang D."/>
            <person name="Topham K."/>
            <person name="Topping I."/>
            <person name="Tsamla T."/>
            <person name="Vassiliev H."/>
            <person name="Vo A."/>
            <person name="Wangchuk T."/>
            <person name="Wangdi T."/>
            <person name="Weiand M."/>
            <person name="Wilkinson J."/>
            <person name="Wilson A."/>
            <person name="Yadav S."/>
            <person name="Young G."/>
            <person name="Yu Q."/>
            <person name="Zembek L."/>
            <person name="Zhong D."/>
            <person name="Zimmer A."/>
            <person name="Zwirko Z."/>
            <person name="Jaffe D.B."/>
            <person name="Alvarez P."/>
            <person name="Brockman W."/>
            <person name="Butler J."/>
            <person name="Chin C."/>
            <person name="Gnerre S."/>
            <person name="MacCallum I."/>
            <person name="Graves J.A."/>
            <person name="Ponting C.P."/>
            <person name="Breen M."/>
            <person name="Samollow P.B."/>
            <person name="Lander E.S."/>
            <person name="Lindblad-Toh K."/>
        </authorList>
    </citation>
    <scope>NUCLEOTIDE SEQUENCE [LARGE SCALE GENOMIC DNA]</scope>
</reference>
<feature type="region of interest" description="Disordered" evidence="3">
    <location>
        <begin position="142"/>
        <end position="166"/>
    </location>
</feature>
<dbReference type="Ensembl" id="ENSMODT00000039963.3">
    <property type="protein sequence ID" value="ENSMODP00000038363.2"/>
    <property type="gene ID" value="ENSMODG00000025567.3"/>
</dbReference>
<comment type="similarity">
    <text evidence="1">Belongs to the HOATZ family.</text>
</comment>
<dbReference type="RefSeq" id="XP_056650398.1">
    <property type="nucleotide sequence ID" value="XM_056794420.1"/>
</dbReference>
<evidence type="ECO:0000313" key="4">
    <source>
        <dbReference type="Ensembl" id="ENSMODP00000038363.2"/>
    </source>
</evidence>
<evidence type="ECO:0000313" key="5">
    <source>
        <dbReference type="Proteomes" id="UP000002280"/>
    </source>
</evidence>
<dbReference type="FunCoup" id="F6UHS0">
    <property type="interactions" value="27"/>
</dbReference>
<feature type="region of interest" description="Disordered" evidence="3">
    <location>
        <begin position="1"/>
        <end position="25"/>
    </location>
</feature>
<dbReference type="Pfam" id="PF17664">
    <property type="entry name" value="HOATZ-like"/>
    <property type="match status" value="1"/>
</dbReference>
<dbReference type="InParanoid" id="F6UHS0"/>
<accession>F6UHS0</accession>
<name>F6UHS0_MONDO</name>
<protein>
    <recommendedName>
        <fullName evidence="2">Cilia- and flagella-associated protein HOATZ</fullName>
    </recommendedName>
</protein>
<reference evidence="4" key="2">
    <citation type="submission" date="2025-08" db="UniProtKB">
        <authorList>
            <consortium name="Ensembl"/>
        </authorList>
    </citation>
    <scope>IDENTIFICATION</scope>
</reference>
<keyword evidence="5" id="KW-1185">Reference proteome</keyword>
<dbReference type="Proteomes" id="UP000002280">
    <property type="component" value="Chromosome 4"/>
</dbReference>
<dbReference type="InterPro" id="IPR040681">
    <property type="entry name" value="HOATZ-like"/>
</dbReference>
<sequence length="166" mass="19570">METGQGTGKTDEGEPLESADLGPLVFSGSSEEDVALAKQFWVSASMHPHPESRLVLSSTEQRLPVAQTFRPPFVERHFDFAYYKTEEYLEQERKFREIEEKEKYIQKAKKREEILHLLRKQREERIEKERFSRLHKPKAKVPPISRIERTESEIMDEEEVRALNPE</sequence>
<evidence type="ECO:0000256" key="2">
    <source>
        <dbReference type="ARBA" id="ARBA00023657"/>
    </source>
</evidence>
<evidence type="ECO:0000256" key="3">
    <source>
        <dbReference type="SAM" id="MobiDB-lite"/>
    </source>
</evidence>
<reference evidence="4" key="3">
    <citation type="submission" date="2025-09" db="UniProtKB">
        <authorList>
            <consortium name="Ensembl"/>
        </authorList>
    </citation>
    <scope>IDENTIFICATION</scope>
</reference>
<dbReference type="PANTHER" id="PTHR47231:SF1">
    <property type="entry name" value="CILIA- AND FLAGELLA-ASSOCIATED PROTEIN HOATZ"/>
    <property type="match status" value="1"/>
</dbReference>
<dbReference type="OMA" id="TVCSERQ"/>
<dbReference type="CTD" id="399949"/>